<dbReference type="EMBL" id="BAAAXZ010000002">
    <property type="protein sequence ID" value="GAA2908518.1"/>
    <property type="molecule type" value="Genomic_DNA"/>
</dbReference>
<keyword evidence="4" id="KW-0408">Iron</keyword>
<comment type="caution">
    <text evidence="7">The sequence shown here is derived from an EMBL/GenBank/DDBJ whole genome shotgun (WGS) entry which is preliminary data.</text>
</comment>
<dbReference type="Proteomes" id="UP001501102">
    <property type="component" value="Unassembled WGS sequence"/>
</dbReference>
<gene>
    <name evidence="7" type="ORF">GCM10020221_00810</name>
</gene>
<reference evidence="7 8" key="1">
    <citation type="journal article" date="2019" name="Int. J. Syst. Evol. Microbiol.">
        <title>The Global Catalogue of Microorganisms (GCM) 10K type strain sequencing project: providing services to taxonomists for standard genome sequencing and annotation.</title>
        <authorList>
            <consortium name="The Broad Institute Genomics Platform"/>
            <consortium name="The Broad Institute Genome Sequencing Center for Infectious Disease"/>
            <person name="Wu L."/>
            <person name="Ma J."/>
        </authorList>
    </citation>
    <scope>NUCLEOTIDE SEQUENCE [LARGE SCALE GENOMIC DNA]</scope>
    <source>
        <strain evidence="7 8">JCM 4087</strain>
    </source>
</reference>
<feature type="region of interest" description="Disordered" evidence="5">
    <location>
        <begin position="1"/>
        <end position="48"/>
    </location>
</feature>
<protein>
    <recommendedName>
        <fullName evidence="6">Homogentisate 1,2-dioxygenase N-terminal domain-containing protein</fullName>
    </recommendedName>
</protein>
<evidence type="ECO:0000256" key="3">
    <source>
        <dbReference type="ARBA" id="ARBA00023002"/>
    </source>
</evidence>
<dbReference type="InterPro" id="IPR005708">
    <property type="entry name" value="Homogentis_dOase"/>
</dbReference>
<evidence type="ECO:0000313" key="8">
    <source>
        <dbReference type="Proteomes" id="UP001501102"/>
    </source>
</evidence>
<feature type="region of interest" description="Disordered" evidence="5">
    <location>
        <begin position="79"/>
        <end position="149"/>
    </location>
</feature>
<accession>A0ABN3WCW8</accession>
<feature type="domain" description="Homogentisate 1,2-dioxygenase N-terminal" evidence="6">
    <location>
        <begin position="17"/>
        <end position="135"/>
    </location>
</feature>
<keyword evidence="8" id="KW-1185">Reference proteome</keyword>
<keyword evidence="1" id="KW-0479">Metal-binding</keyword>
<dbReference type="PANTHER" id="PTHR11056:SF0">
    <property type="entry name" value="HOMOGENTISATE 1,2-DIOXYGENASE"/>
    <property type="match status" value="1"/>
</dbReference>
<feature type="compositionally biased region" description="Low complexity" evidence="5">
    <location>
        <begin position="30"/>
        <end position="47"/>
    </location>
</feature>
<evidence type="ECO:0000313" key="7">
    <source>
        <dbReference type="EMBL" id="GAA2908518.1"/>
    </source>
</evidence>
<dbReference type="InterPro" id="IPR046452">
    <property type="entry name" value="HgmA_N"/>
</dbReference>
<evidence type="ECO:0000259" key="6">
    <source>
        <dbReference type="Pfam" id="PF20510"/>
    </source>
</evidence>
<evidence type="ECO:0000256" key="2">
    <source>
        <dbReference type="ARBA" id="ARBA00022964"/>
    </source>
</evidence>
<keyword evidence="3" id="KW-0560">Oxidoreductase</keyword>
<dbReference type="Pfam" id="PF20510">
    <property type="entry name" value="HgmA_N"/>
    <property type="match status" value="1"/>
</dbReference>
<evidence type="ECO:0000256" key="5">
    <source>
        <dbReference type="SAM" id="MobiDB-lite"/>
    </source>
</evidence>
<dbReference type="PANTHER" id="PTHR11056">
    <property type="entry name" value="HOMOGENTISATE 1,2-DIOXYGENASE"/>
    <property type="match status" value="1"/>
</dbReference>
<feature type="compositionally biased region" description="Polar residues" evidence="5">
    <location>
        <begin position="140"/>
        <end position="149"/>
    </location>
</feature>
<evidence type="ECO:0000256" key="4">
    <source>
        <dbReference type="ARBA" id="ARBA00023004"/>
    </source>
</evidence>
<keyword evidence="2" id="KW-0223">Dioxygenase</keyword>
<proteinExistence type="predicted"/>
<name>A0ABN3WCW8_STRTU</name>
<evidence type="ECO:0000256" key="1">
    <source>
        <dbReference type="ARBA" id="ARBA00022723"/>
    </source>
</evidence>
<organism evidence="7 8">
    <name type="scientific">Streptomyces thioluteus</name>
    <dbReference type="NCBI Taxonomy" id="66431"/>
    <lineage>
        <taxon>Bacteria</taxon>
        <taxon>Bacillati</taxon>
        <taxon>Actinomycetota</taxon>
        <taxon>Actinomycetes</taxon>
        <taxon>Kitasatosporales</taxon>
        <taxon>Streptomycetaceae</taxon>
        <taxon>Streptomyces</taxon>
    </lineage>
</organism>
<dbReference type="InterPro" id="IPR011051">
    <property type="entry name" value="RmlC_Cupin_sf"/>
</dbReference>
<sequence>MTGTDNEQARKTAEGLAYQPGFGNEHSSEAVPGALAAGAQLAPARTPRTLRRAAERLRLHRTAEHNRRSWLYRIRPSAAHPPFSRVDNGGLRGAPFAETVPDPNRLRWNPLPEPPEGTDFLAGLWTLGGNGDAASAPAWRSTSTPPTPP</sequence>
<dbReference type="SUPFAM" id="SSF51182">
    <property type="entry name" value="RmlC-like cupins"/>
    <property type="match status" value="1"/>
</dbReference>